<feature type="repeat" description="WD" evidence="3">
    <location>
        <begin position="977"/>
        <end position="1018"/>
    </location>
</feature>
<feature type="domain" description="NACHT" evidence="5">
    <location>
        <begin position="272"/>
        <end position="417"/>
    </location>
</feature>
<dbReference type="InterPro" id="IPR007111">
    <property type="entry name" value="NACHT_NTPase"/>
</dbReference>
<evidence type="ECO:0000256" key="1">
    <source>
        <dbReference type="ARBA" id="ARBA00022574"/>
    </source>
</evidence>
<name>A0A8H3HX54_9AGAM</name>
<dbReference type="PRINTS" id="PR00320">
    <property type="entry name" value="GPROTEINBRPT"/>
</dbReference>
<accession>A0A8H3HX54</accession>
<feature type="region of interest" description="Disordered" evidence="4">
    <location>
        <begin position="1"/>
        <end position="35"/>
    </location>
</feature>
<dbReference type="SUPFAM" id="SSF52540">
    <property type="entry name" value="P-loop containing nucleoside triphosphate hydrolases"/>
    <property type="match status" value="1"/>
</dbReference>
<keyword evidence="1 3" id="KW-0853">WD repeat</keyword>
<feature type="repeat" description="WD" evidence="3">
    <location>
        <begin position="1369"/>
        <end position="1403"/>
    </location>
</feature>
<feature type="repeat" description="WD" evidence="3">
    <location>
        <begin position="1241"/>
        <end position="1282"/>
    </location>
</feature>
<feature type="repeat" description="WD" evidence="3">
    <location>
        <begin position="813"/>
        <end position="838"/>
    </location>
</feature>
<dbReference type="SUPFAM" id="SSF50978">
    <property type="entry name" value="WD40 repeat-like"/>
    <property type="match status" value="2"/>
</dbReference>
<evidence type="ECO:0000256" key="3">
    <source>
        <dbReference type="PROSITE-ProRule" id="PRU00221"/>
    </source>
</evidence>
<reference evidence="6" key="1">
    <citation type="submission" date="2021-01" db="EMBL/GenBank/DDBJ databases">
        <authorList>
            <person name="Kaushik A."/>
        </authorList>
    </citation>
    <scope>NUCLEOTIDE SEQUENCE</scope>
    <source>
        <strain evidence="6">AG5</strain>
    </source>
</reference>
<dbReference type="Pfam" id="PF00400">
    <property type="entry name" value="WD40"/>
    <property type="match status" value="12"/>
</dbReference>
<comment type="caution">
    <text evidence="6">The sequence shown here is derived from an EMBL/GenBank/DDBJ whole genome shotgun (WGS) entry which is preliminary data.</text>
</comment>
<protein>
    <recommendedName>
        <fullName evidence="5">NACHT domain-containing protein</fullName>
    </recommendedName>
</protein>
<dbReference type="CDD" id="cd00200">
    <property type="entry name" value="WD40"/>
    <property type="match status" value="2"/>
</dbReference>
<sequence length="1418" mass="156898">MNLKRIFKRGKEKKAGSESQGSTPRADVPSPAPSVAVFQPFAPLPASTPREPRQIETTTNSVSSWANLTTFSDFLNRTPLFAPLATVINDLSWFVRAHDNTAPIQEEYRALQTQLEDLFRDLFAHFSQDTPPAMSTAVLNLCGAIKTELEYVYGTQDRNVISRHMQADYDLDKIFGCYRRVRGHLERVMVIASSQILEHTLTFAKLNSSLNLWRTVDKQATEAQLRQLNPSMSACYDSAEGIIVQRRECAPNTRKQVLLDLKAWTDDRNGEGVCWMNGMAGTGKTTISYTLCSTLCDGHELGASFFCSRSLPACRDVKLVLPTIAYQLARYSSPFRGALLRVLDRDPDVHTKVPRVQFQRMILEPLQEVIGSLPAGVTVVIDALDECDDGNGVEQILEVLLENAMKLPIKFLVSSRPEYHVRGKIDKSALKSQLILHELGEKMVKADIETYLRAELASISITIADGQMEALVEKAGVLFIYAATVVRYIGDGDSPERLNSVLKASSKQASNQTKDIDDLYDAVLASSLENPRLELPEKERMKLLLHTVVCAQEPLTSEALARLLNLSLTQVVSALKPLWSVLHVSGRNPTDRVSILHASFPDYMLDPTRSKQFACNSEAHNGKLAALCFGRIKQNIPQFNICNLESSYQFDQDITDIDKRRKLLIPVDLFYACMYWAVHLDLGGTSDELATELNDFLSKRLLLWMEVLNLTEQMGRGAGLVEKAVSWLQAAAYPDITMQLAQDARRFVTMFATSLVSRSTPHIYVSMLSSWPEHQPIAQIYVKQATDLVQIQRKNVMMRQLGLLSSIPSGNYVASAAYSPDGRFFATGTVDGRIQIWDAGSCRMTIEPIKAHTDWILAITISPDGTRICSGSRDHTLCIWDAQNGQLVAGPLKRHIDWVRSVKFSPDGRWLASGSTDGTVCLWSTEDWEIHGDPLQSHDECVLSIAFSSNSSMLAAGSSSLIHLWNPSSGQMICPPLHGHTDTVNEITFLPGGNYLVSGSDDRTMRVWNVSTGKTEFGPFREQLFEVIRIACSPEGGLLVSASVDNIIRIWNTQTWQVCSIVDSTAVVRSITFAPDGLCLLAACGDKCIRIWDVQDLVNHQVVGNQHDGHGSRVRSVAFSPCGTQFVSGSEDMTVRLWDVQTGIPLHNLSNEHNARVCSVGISANGNHIYAILYNRVICVWETRSGQLVDTIGPIETDGRHFTWYQENWPADFIIEERRVVCGSLSGRIYMWRGGELCFEVTGHKTPVYAIAFAPSGQSFISASGGGEILLWDTSSGEILLGPLKGHSEAVRSISFSSDGSLFASGSSDTTIRLWDSTTGLMVRNPLRGHTSAVSSTIFSGDSRQLVSGSYDMTARIWDVAAGTLRAVYRGHTDTVRAVALSPDQTRIITGSADKTIRLWTISLPDRYVDGAYNRLTI</sequence>
<feature type="repeat" description="WD" evidence="3">
    <location>
        <begin position="892"/>
        <end position="926"/>
    </location>
</feature>
<dbReference type="PROSITE" id="PS50837">
    <property type="entry name" value="NACHT"/>
    <property type="match status" value="1"/>
</dbReference>
<dbReference type="Gene3D" id="3.40.50.300">
    <property type="entry name" value="P-loop containing nucleotide triphosphate hydrolases"/>
    <property type="match status" value="1"/>
</dbReference>
<feature type="repeat" description="WD" evidence="3">
    <location>
        <begin position="849"/>
        <end position="890"/>
    </location>
</feature>
<dbReference type="InterPro" id="IPR001680">
    <property type="entry name" value="WD40_rpt"/>
</dbReference>
<feature type="compositionally biased region" description="Basic residues" evidence="4">
    <location>
        <begin position="1"/>
        <end position="12"/>
    </location>
</feature>
<feature type="repeat" description="WD" evidence="3">
    <location>
        <begin position="1327"/>
        <end position="1368"/>
    </location>
</feature>
<dbReference type="PROSITE" id="PS50294">
    <property type="entry name" value="WD_REPEATS_REGION"/>
    <property type="match status" value="11"/>
</dbReference>
<feature type="repeat" description="WD" evidence="3">
    <location>
        <begin position="1284"/>
        <end position="1325"/>
    </location>
</feature>
<dbReference type="InterPro" id="IPR011047">
    <property type="entry name" value="Quinoprotein_ADH-like_sf"/>
</dbReference>
<dbReference type="PROSITE" id="PS00678">
    <property type="entry name" value="WD_REPEATS_1"/>
    <property type="match status" value="5"/>
</dbReference>
<feature type="repeat" description="WD" evidence="3">
    <location>
        <begin position="1061"/>
        <end position="1095"/>
    </location>
</feature>
<dbReference type="SUPFAM" id="SSF50998">
    <property type="entry name" value="Quinoprotein alcohol dehydrogenase-like"/>
    <property type="match status" value="1"/>
</dbReference>
<feature type="repeat" description="WD" evidence="3">
    <location>
        <begin position="1020"/>
        <end position="1055"/>
    </location>
</feature>
<evidence type="ECO:0000313" key="7">
    <source>
        <dbReference type="Proteomes" id="UP000663827"/>
    </source>
</evidence>
<evidence type="ECO:0000259" key="5">
    <source>
        <dbReference type="PROSITE" id="PS50837"/>
    </source>
</evidence>
<dbReference type="Proteomes" id="UP000663827">
    <property type="component" value="Unassembled WGS sequence"/>
</dbReference>
<keyword evidence="2" id="KW-0677">Repeat</keyword>
<gene>
    <name evidence="6" type="ORF">RDB_LOCUS18951</name>
</gene>
<dbReference type="InterPro" id="IPR050349">
    <property type="entry name" value="WD_LIS1/nudF_dynein_reg"/>
</dbReference>
<dbReference type="InterPro" id="IPR036322">
    <property type="entry name" value="WD40_repeat_dom_sf"/>
</dbReference>
<dbReference type="Pfam" id="PF24883">
    <property type="entry name" value="NPHP3_N"/>
    <property type="match status" value="1"/>
</dbReference>
<dbReference type="PROSITE" id="PS50082">
    <property type="entry name" value="WD_REPEATS_2"/>
    <property type="match status" value="12"/>
</dbReference>
<organism evidence="6 7">
    <name type="scientific">Rhizoctonia solani</name>
    <dbReference type="NCBI Taxonomy" id="456999"/>
    <lineage>
        <taxon>Eukaryota</taxon>
        <taxon>Fungi</taxon>
        <taxon>Dikarya</taxon>
        <taxon>Basidiomycota</taxon>
        <taxon>Agaricomycotina</taxon>
        <taxon>Agaricomycetes</taxon>
        <taxon>Cantharellales</taxon>
        <taxon>Ceratobasidiaceae</taxon>
        <taxon>Rhizoctonia</taxon>
    </lineage>
</organism>
<dbReference type="InterPro" id="IPR015943">
    <property type="entry name" value="WD40/YVTN_repeat-like_dom_sf"/>
</dbReference>
<proteinExistence type="predicted"/>
<dbReference type="Gene3D" id="2.130.10.10">
    <property type="entry name" value="YVTN repeat-like/Quinoprotein amine dehydrogenase"/>
    <property type="match status" value="5"/>
</dbReference>
<dbReference type="PANTHER" id="PTHR44129">
    <property type="entry name" value="WD REPEAT-CONTAINING PROTEIN POP1"/>
    <property type="match status" value="1"/>
</dbReference>
<evidence type="ECO:0000256" key="4">
    <source>
        <dbReference type="SAM" id="MobiDB-lite"/>
    </source>
</evidence>
<dbReference type="SMART" id="SM00320">
    <property type="entry name" value="WD40"/>
    <property type="match status" value="13"/>
</dbReference>
<evidence type="ECO:0000256" key="2">
    <source>
        <dbReference type="ARBA" id="ARBA00022737"/>
    </source>
</evidence>
<dbReference type="InterPro" id="IPR019775">
    <property type="entry name" value="WD40_repeat_CS"/>
</dbReference>
<dbReference type="InterPro" id="IPR020472">
    <property type="entry name" value="WD40_PAC1"/>
</dbReference>
<feature type="repeat" description="WD" evidence="3">
    <location>
        <begin position="1107"/>
        <end position="1148"/>
    </location>
</feature>
<evidence type="ECO:0000313" key="6">
    <source>
        <dbReference type="EMBL" id="CAE7074773.1"/>
    </source>
</evidence>
<feature type="repeat" description="WD" evidence="3">
    <location>
        <begin position="935"/>
        <end position="975"/>
    </location>
</feature>
<dbReference type="InterPro" id="IPR027417">
    <property type="entry name" value="P-loop_NTPase"/>
</dbReference>
<dbReference type="EMBL" id="CAJNJQ010000389">
    <property type="protein sequence ID" value="CAE7074773.1"/>
    <property type="molecule type" value="Genomic_DNA"/>
</dbReference>
<dbReference type="InterPro" id="IPR056884">
    <property type="entry name" value="NPHP3-like_N"/>
</dbReference>